<evidence type="ECO:0000313" key="11">
    <source>
        <dbReference type="Proteomes" id="UP001595607"/>
    </source>
</evidence>
<organism evidence="10 11">
    <name type="scientific">Parvularcula lutaonensis</name>
    <dbReference type="NCBI Taxonomy" id="491923"/>
    <lineage>
        <taxon>Bacteria</taxon>
        <taxon>Pseudomonadati</taxon>
        <taxon>Pseudomonadota</taxon>
        <taxon>Alphaproteobacteria</taxon>
        <taxon>Parvularculales</taxon>
        <taxon>Parvularculaceae</taxon>
        <taxon>Parvularcula</taxon>
    </lineage>
</organism>
<keyword evidence="5 7" id="KW-1133">Transmembrane helix</keyword>
<dbReference type="GO" id="GO:0005524">
    <property type="term" value="F:ATP binding"/>
    <property type="evidence" value="ECO:0007669"/>
    <property type="project" value="UniProtKB-KW"/>
</dbReference>
<accession>A0ABV7MEK8</accession>
<dbReference type="Proteomes" id="UP001595607">
    <property type="component" value="Unassembled WGS sequence"/>
</dbReference>
<feature type="transmembrane region" description="Helical" evidence="7">
    <location>
        <begin position="68"/>
        <end position="89"/>
    </location>
</feature>
<keyword evidence="6 7" id="KW-0472">Membrane</keyword>
<evidence type="ECO:0000259" key="9">
    <source>
        <dbReference type="PROSITE" id="PS50929"/>
    </source>
</evidence>
<dbReference type="PANTHER" id="PTHR43394">
    <property type="entry name" value="ATP-DEPENDENT PERMEASE MDL1, MITOCHONDRIAL"/>
    <property type="match status" value="1"/>
</dbReference>
<evidence type="ECO:0000256" key="3">
    <source>
        <dbReference type="ARBA" id="ARBA00022741"/>
    </source>
</evidence>
<dbReference type="PANTHER" id="PTHR43394:SF1">
    <property type="entry name" value="ATP-BINDING CASSETTE SUB-FAMILY B MEMBER 10, MITOCHONDRIAL"/>
    <property type="match status" value="1"/>
</dbReference>
<proteinExistence type="predicted"/>
<dbReference type="InterPro" id="IPR017871">
    <property type="entry name" value="ABC_transporter-like_CS"/>
</dbReference>
<dbReference type="Gene3D" id="3.40.50.300">
    <property type="entry name" value="P-loop containing nucleotide triphosphate hydrolases"/>
    <property type="match status" value="1"/>
</dbReference>
<dbReference type="Pfam" id="PF00664">
    <property type="entry name" value="ABC_membrane"/>
    <property type="match status" value="1"/>
</dbReference>
<dbReference type="EMBL" id="JBHRVA010000002">
    <property type="protein sequence ID" value="MFC3302721.1"/>
    <property type="molecule type" value="Genomic_DNA"/>
</dbReference>
<gene>
    <name evidence="10" type="ORF">ACFONP_08250</name>
</gene>
<dbReference type="PROSITE" id="PS50929">
    <property type="entry name" value="ABC_TM1F"/>
    <property type="match status" value="1"/>
</dbReference>
<dbReference type="SUPFAM" id="SSF90123">
    <property type="entry name" value="ABC transporter transmembrane region"/>
    <property type="match status" value="1"/>
</dbReference>
<dbReference type="InterPro" id="IPR027417">
    <property type="entry name" value="P-loop_NTPase"/>
</dbReference>
<comment type="caution">
    <text evidence="10">The sequence shown here is derived from an EMBL/GenBank/DDBJ whole genome shotgun (WGS) entry which is preliminary data.</text>
</comment>
<dbReference type="PROSITE" id="PS50893">
    <property type="entry name" value="ABC_TRANSPORTER_2"/>
    <property type="match status" value="1"/>
</dbReference>
<keyword evidence="3" id="KW-0547">Nucleotide-binding</keyword>
<feature type="transmembrane region" description="Helical" evidence="7">
    <location>
        <begin position="159"/>
        <end position="184"/>
    </location>
</feature>
<evidence type="ECO:0000259" key="8">
    <source>
        <dbReference type="PROSITE" id="PS50893"/>
    </source>
</evidence>
<keyword evidence="4 10" id="KW-0067">ATP-binding</keyword>
<dbReference type="SUPFAM" id="SSF52540">
    <property type="entry name" value="P-loop containing nucleoside triphosphate hydrolases"/>
    <property type="match status" value="1"/>
</dbReference>
<sequence>MIPPKRSLLLRIWREHLSRYAGRLALAFLFMIGLALAEVGFVLATEWIFAGLEPDRASRFADVNARNVMIWGPLLIIVLAIVQAGFFYLQALTAQGVGIATLRDLQNRMFGAILRYDVGQVKGRTDGEARVGGLVSRFTNDMTTLRETLRRAPNGLRDLVRLVGFIGVLAFLDPVLFLCVLLIYPLVGIPISIIGRAIRRLARRVQAQIGDMTGLLAESIGALETIKGYGLEEHERKRMAQAFEERRSLLMKLVRYTSANEPMVTVVASLSIAFIIAVAAWRIDAGLLTGPELVAFLIAMALLSQPARGLGTLNAVLQEGLAAMERVFGVIDAKPKIVDPPHPKPLPIEAGKAPAIGFENVVFSYDEGVPLLRGFNLDIPAGATAALVGPSGAGKSTVFGLLPRFYDPQAGRITINGTGVHEVSLAALRSQMSIVTQTPILFDTTIADNIRMGRQNASDAEVQAAAKAAAAHRFIERMPDGYNSRVGAGGNALSGGERQRIALARAFLKDAPILLLDEATSALDAESERLIEEAMKRLREGRTTLIIAHRLSTIRDADLIAVMQDGQLIEQGTHEGLLSQGGLYARLVALQDRQAEPA</sequence>
<evidence type="ECO:0000313" key="10">
    <source>
        <dbReference type="EMBL" id="MFC3302721.1"/>
    </source>
</evidence>
<evidence type="ECO:0000256" key="1">
    <source>
        <dbReference type="ARBA" id="ARBA00004651"/>
    </source>
</evidence>
<feature type="domain" description="ABC transporter" evidence="8">
    <location>
        <begin position="356"/>
        <end position="590"/>
    </location>
</feature>
<dbReference type="Gene3D" id="1.20.1560.10">
    <property type="entry name" value="ABC transporter type 1, transmembrane domain"/>
    <property type="match status" value="1"/>
</dbReference>
<dbReference type="PROSITE" id="PS00211">
    <property type="entry name" value="ABC_TRANSPORTER_1"/>
    <property type="match status" value="1"/>
</dbReference>
<comment type="subcellular location">
    <subcellularLocation>
        <location evidence="1">Cell membrane</location>
        <topology evidence="1">Multi-pass membrane protein</topology>
    </subcellularLocation>
</comment>
<evidence type="ECO:0000256" key="2">
    <source>
        <dbReference type="ARBA" id="ARBA00022692"/>
    </source>
</evidence>
<keyword evidence="2 7" id="KW-0812">Transmembrane</keyword>
<dbReference type="InterPro" id="IPR011527">
    <property type="entry name" value="ABC1_TM_dom"/>
</dbReference>
<evidence type="ECO:0000256" key="7">
    <source>
        <dbReference type="SAM" id="Phobius"/>
    </source>
</evidence>
<dbReference type="InterPro" id="IPR039421">
    <property type="entry name" value="Type_1_exporter"/>
</dbReference>
<dbReference type="SMART" id="SM00382">
    <property type="entry name" value="AAA"/>
    <property type="match status" value="1"/>
</dbReference>
<dbReference type="InterPro" id="IPR036640">
    <property type="entry name" value="ABC1_TM_sf"/>
</dbReference>
<name>A0ABV7MEK8_9PROT</name>
<evidence type="ECO:0000256" key="5">
    <source>
        <dbReference type="ARBA" id="ARBA00022989"/>
    </source>
</evidence>
<dbReference type="InterPro" id="IPR003439">
    <property type="entry name" value="ABC_transporter-like_ATP-bd"/>
</dbReference>
<dbReference type="InterPro" id="IPR003593">
    <property type="entry name" value="AAA+_ATPase"/>
</dbReference>
<evidence type="ECO:0000256" key="6">
    <source>
        <dbReference type="ARBA" id="ARBA00023136"/>
    </source>
</evidence>
<dbReference type="Pfam" id="PF00005">
    <property type="entry name" value="ABC_tran"/>
    <property type="match status" value="1"/>
</dbReference>
<protein>
    <submittedName>
        <fullName evidence="10">ABC transporter ATP-binding protein</fullName>
    </submittedName>
</protein>
<evidence type="ECO:0000256" key="4">
    <source>
        <dbReference type="ARBA" id="ARBA00022840"/>
    </source>
</evidence>
<dbReference type="RefSeq" id="WP_189571365.1">
    <property type="nucleotide sequence ID" value="NZ_BMXU01000001.1"/>
</dbReference>
<keyword evidence="11" id="KW-1185">Reference proteome</keyword>
<dbReference type="CDD" id="cd18552">
    <property type="entry name" value="ABC_6TM_MsbA_like"/>
    <property type="match status" value="1"/>
</dbReference>
<feature type="domain" description="ABC transmembrane type-1" evidence="9">
    <location>
        <begin position="25"/>
        <end position="319"/>
    </location>
</feature>
<reference evidence="11" key="1">
    <citation type="journal article" date="2019" name="Int. J. Syst. Evol. Microbiol.">
        <title>The Global Catalogue of Microorganisms (GCM) 10K type strain sequencing project: providing services to taxonomists for standard genome sequencing and annotation.</title>
        <authorList>
            <consortium name="The Broad Institute Genomics Platform"/>
            <consortium name="The Broad Institute Genome Sequencing Center for Infectious Disease"/>
            <person name="Wu L."/>
            <person name="Ma J."/>
        </authorList>
    </citation>
    <scope>NUCLEOTIDE SEQUENCE [LARGE SCALE GENOMIC DNA]</scope>
    <source>
        <strain evidence="11">KCTC 22245</strain>
    </source>
</reference>